<name>W2TZ96_NECAM</name>
<accession>W2TZ96</accession>
<keyword evidence="2" id="KW-1185">Reference proteome</keyword>
<proteinExistence type="predicted"/>
<protein>
    <submittedName>
        <fullName evidence="1">Uncharacterized protein</fullName>
    </submittedName>
</protein>
<organism evidence="1 2">
    <name type="scientific">Necator americanus</name>
    <name type="common">Human hookworm</name>
    <dbReference type="NCBI Taxonomy" id="51031"/>
    <lineage>
        <taxon>Eukaryota</taxon>
        <taxon>Metazoa</taxon>
        <taxon>Ecdysozoa</taxon>
        <taxon>Nematoda</taxon>
        <taxon>Chromadorea</taxon>
        <taxon>Rhabditida</taxon>
        <taxon>Rhabditina</taxon>
        <taxon>Rhabditomorpha</taxon>
        <taxon>Strongyloidea</taxon>
        <taxon>Ancylostomatidae</taxon>
        <taxon>Bunostominae</taxon>
        <taxon>Necator</taxon>
    </lineage>
</organism>
<dbReference type="KEGG" id="nai:NECAME_05996"/>
<evidence type="ECO:0000313" key="2">
    <source>
        <dbReference type="Proteomes" id="UP000053676"/>
    </source>
</evidence>
<gene>
    <name evidence="1" type="ORF">NECAME_05996</name>
</gene>
<dbReference type="AlphaFoldDB" id="W2TZ96"/>
<dbReference type="Proteomes" id="UP000053676">
    <property type="component" value="Unassembled WGS sequence"/>
</dbReference>
<sequence>MQCGQCEFTKTSISRSVSEQLLPKQRLKGVQYKYDMCNSPHSPECARCAVDWVGGERGLCVRQSTPANKFKQIEQIRP</sequence>
<dbReference type="EMBL" id="KI657565">
    <property type="protein sequence ID" value="ETN86381.1"/>
    <property type="molecule type" value="Genomic_DNA"/>
</dbReference>
<evidence type="ECO:0000313" key="1">
    <source>
        <dbReference type="EMBL" id="ETN86381.1"/>
    </source>
</evidence>
<reference evidence="2" key="1">
    <citation type="journal article" date="2014" name="Nat. Genet.">
        <title>Genome of the human hookworm Necator americanus.</title>
        <authorList>
            <person name="Tang Y.T."/>
            <person name="Gao X."/>
            <person name="Rosa B.A."/>
            <person name="Abubucker S."/>
            <person name="Hallsworth-Pepin K."/>
            <person name="Martin J."/>
            <person name="Tyagi R."/>
            <person name="Heizer E."/>
            <person name="Zhang X."/>
            <person name="Bhonagiri-Palsikar V."/>
            <person name="Minx P."/>
            <person name="Warren W.C."/>
            <person name="Wang Q."/>
            <person name="Zhan B."/>
            <person name="Hotez P.J."/>
            <person name="Sternberg P.W."/>
            <person name="Dougall A."/>
            <person name="Gaze S.T."/>
            <person name="Mulvenna J."/>
            <person name="Sotillo J."/>
            <person name="Ranganathan S."/>
            <person name="Rabelo E.M."/>
            <person name="Wilson R.K."/>
            <person name="Felgner P.L."/>
            <person name="Bethony J."/>
            <person name="Hawdon J.M."/>
            <person name="Gasser R.B."/>
            <person name="Loukas A."/>
            <person name="Mitreva M."/>
        </authorList>
    </citation>
    <scope>NUCLEOTIDE SEQUENCE [LARGE SCALE GENOMIC DNA]</scope>
</reference>